<feature type="domain" description="Co-chaperone DjlA N-terminal" evidence="1">
    <location>
        <begin position="23"/>
        <end position="130"/>
    </location>
</feature>
<dbReference type="EMBL" id="SOAU01000001">
    <property type="protein sequence ID" value="TDT16977.1"/>
    <property type="molecule type" value="Genomic_DNA"/>
</dbReference>
<dbReference type="Proteomes" id="UP000294558">
    <property type="component" value="Unassembled WGS sequence"/>
</dbReference>
<comment type="caution">
    <text evidence="2">The sequence shown here is derived from an EMBL/GenBank/DDBJ whole genome shotgun (WGS) entry which is preliminary data.</text>
</comment>
<name>A0A4R7I0C8_9ACTN</name>
<dbReference type="OrthoDB" id="5244283at2"/>
<organism evidence="2 3">
    <name type="scientific">Ilumatobacter fluminis</name>
    <dbReference type="NCBI Taxonomy" id="467091"/>
    <lineage>
        <taxon>Bacteria</taxon>
        <taxon>Bacillati</taxon>
        <taxon>Actinomycetota</taxon>
        <taxon>Acidimicrobiia</taxon>
        <taxon>Acidimicrobiales</taxon>
        <taxon>Ilumatobacteraceae</taxon>
        <taxon>Ilumatobacter</taxon>
    </lineage>
</organism>
<proteinExistence type="predicted"/>
<gene>
    <name evidence="2" type="ORF">BDK89_2578</name>
</gene>
<dbReference type="InterPro" id="IPR029024">
    <property type="entry name" value="TerB-like"/>
</dbReference>
<evidence type="ECO:0000313" key="2">
    <source>
        <dbReference type="EMBL" id="TDT16977.1"/>
    </source>
</evidence>
<accession>A0A4R7I0C8</accession>
<sequence>MNDRLTELYKGVAVHATANYEHTAALELLALVMAADHNLDEAEIEAIKDITDDWRDGDFTFDKYLGPAVERAQQAIADGEVVELIDDIDRRISSRVLRRALFSAAREVAGIDDDVSPEEGTILAEVAVRFG</sequence>
<dbReference type="RefSeq" id="WP_133869301.1">
    <property type="nucleotide sequence ID" value="NZ_SOAU01000001.1"/>
</dbReference>
<dbReference type="Pfam" id="PF05099">
    <property type="entry name" value="TerB"/>
    <property type="match status" value="1"/>
</dbReference>
<dbReference type="InterPro" id="IPR007791">
    <property type="entry name" value="DjlA_N"/>
</dbReference>
<dbReference type="AlphaFoldDB" id="A0A4R7I0C8"/>
<evidence type="ECO:0000259" key="1">
    <source>
        <dbReference type="Pfam" id="PF05099"/>
    </source>
</evidence>
<evidence type="ECO:0000313" key="3">
    <source>
        <dbReference type="Proteomes" id="UP000294558"/>
    </source>
</evidence>
<keyword evidence="3" id="KW-1185">Reference proteome</keyword>
<dbReference type="Gene3D" id="1.10.3680.10">
    <property type="entry name" value="TerB-like"/>
    <property type="match status" value="1"/>
</dbReference>
<dbReference type="SUPFAM" id="SSF158682">
    <property type="entry name" value="TerB-like"/>
    <property type="match status" value="1"/>
</dbReference>
<reference evidence="2 3" key="1">
    <citation type="submission" date="2019-03" db="EMBL/GenBank/DDBJ databases">
        <title>Sequencing the genomes of 1000 actinobacteria strains.</title>
        <authorList>
            <person name="Klenk H.-P."/>
        </authorList>
    </citation>
    <scope>NUCLEOTIDE SEQUENCE [LARGE SCALE GENOMIC DNA]</scope>
    <source>
        <strain evidence="2 3">DSM 18936</strain>
    </source>
</reference>
<dbReference type="CDD" id="cd07177">
    <property type="entry name" value="terB_like"/>
    <property type="match status" value="1"/>
</dbReference>
<protein>
    <submittedName>
        <fullName evidence="2">Tellurite resistance protein TerB</fullName>
    </submittedName>
</protein>